<keyword evidence="1" id="KW-1133">Transmembrane helix</keyword>
<protein>
    <submittedName>
        <fullName evidence="2">Uncharacterized protein</fullName>
    </submittedName>
</protein>
<dbReference type="EMBL" id="CP058579">
    <property type="protein sequence ID" value="QLG61974.1"/>
    <property type="molecule type" value="Genomic_DNA"/>
</dbReference>
<gene>
    <name evidence="2" type="ORF">HUG12_09675</name>
</gene>
<feature type="transmembrane region" description="Helical" evidence="1">
    <location>
        <begin position="35"/>
        <end position="60"/>
    </location>
</feature>
<keyword evidence="3" id="KW-1185">Reference proteome</keyword>
<proteinExistence type="predicted"/>
<dbReference type="Proteomes" id="UP000509626">
    <property type="component" value="Chromosome"/>
</dbReference>
<dbReference type="RefSeq" id="WP_179268559.1">
    <property type="nucleotide sequence ID" value="NZ_CP058579.1"/>
</dbReference>
<dbReference type="GeneID" id="56037728"/>
<keyword evidence="1" id="KW-0812">Transmembrane</keyword>
<dbReference type="AlphaFoldDB" id="A0A7D5LAQ6"/>
<reference evidence="2 3" key="1">
    <citation type="submission" date="2020-06" db="EMBL/GenBank/DDBJ databases">
        <title>NJ-3-1, isolated from saline soil.</title>
        <authorList>
            <person name="Cui H.L."/>
            <person name="Shi X."/>
        </authorList>
    </citation>
    <scope>NUCLEOTIDE SEQUENCE [LARGE SCALE GENOMIC DNA]</scope>
    <source>
        <strain evidence="2 3">NJ-3-1</strain>
    </source>
</reference>
<dbReference type="KEGG" id="halu:HUG12_09675"/>
<organism evidence="2 3">
    <name type="scientific">Halorarum salinum</name>
    <dbReference type="NCBI Taxonomy" id="2743089"/>
    <lineage>
        <taxon>Archaea</taxon>
        <taxon>Methanobacteriati</taxon>
        <taxon>Methanobacteriota</taxon>
        <taxon>Stenosarchaea group</taxon>
        <taxon>Halobacteria</taxon>
        <taxon>Halobacteriales</taxon>
        <taxon>Haloferacaceae</taxon>
        <taxon>Halorarum</taxon>
    </lineage>
</organism>
<sequence length="94" mass="9746">MSLTLVVLVQVAAILLIIAGPEDTAVPAALVLPGAVVLAIMYDAVSIPLLGLTAIGLILFATRALTRLLTGYGGLVRVPVTPETPDHEREQPPP</sequence>
<accession>A0A7D5LAQ6</accession>
<evidence type="ECO:0000313" key="2">
    <source>
        <dbReference type="EMBL" id="QLG61974.1"/>
    </source>
</evidence>
<keyword evidence="1" id="KW-0472">Membrane</keyword>
<evidence type="ECO:0000313" key="3">
    <source>
        <dbReference type="Proteomes" id="UP000509626"/>
    </source>
</evidence>
<name>A0A7D5LAQ6_9EURY</name>
<evidence type="ECO:0000256" key="1">
    <source>
        <dbReference type="SAM" id="Phobius"/>
    </source>
</evidence>